<feature type="repeat" description="ANK" evidence="3">
    <location>
        <begin position="111"/>
        <end position="143"/>
    </location>
</feature>
<dbReference type="SUPFAM" id="SSF48403">
    <property type="entry name" value="Ankyrin repeat"/>
    <property type="match status" value="1"/>
</dbReference>
<gene>
    <name evidence="4" type="ORF">DPMN_063522</name>
</gene>
<keyword evidence="5" id="KW-1185">Reference proteome</keyword>
<dbReference type="EMBL" id="JAIWYP010000013">
    <property type="protein sequence ID" value="KAH3720620.1"/>
    <property type="molecule type" value="Genomic_DNA"/>
</dbReference>
<evidence type="ECO:0000256" key="3">
    <source>
        <dbReference type="PROSITE-ProRule" id="PRU00023"/>
    </source>
</evidence>
<organism evidence="4 5">
    <name type="scientific">Dreissena polymorpha</name>
    <name type="common">Zebra mussel</name>
    <name type="synonym">Mytilus polymorpha</name>
    <dbReference type="NCBI Taxonomy" id="45954"/>
    <lineage>
        <taxon>Eukaryota</taxon>
        <taxon>Metazoa</taxon>
        <taxon>Spiralia</taxon>
        <taxon>Lophotrochozoa</taxon>
        <taxon>Mollusca</taxon>
        <taxon>Bivalvia</taxon>
        <taxon>Autobranchia</taxon>
        <taxon>Heteroconchia</taxon>
        <taxon>Euheterodonta</taxon>
        <taxon>Imparidentia</taxon>
        <taxon>Neoheterodontei</taxon>
        <taxon>Myida</taxon>
        <taxon>Dreissenoidea</taxon>
        <taxon>Dreissenidae</taxon>
        <taxon>Dreissena</taxon>
    </lineage>
</organism>
<dbReference type="Proteomes" id="UP000828390">
    <property type="component" value="Unassembled WGS sequence"/>
</dbReference>
<accession>A0A9D4HIN9</accession>
<evidence type="ECO:0000256" key="2">
    <source>
        <dbReference type="ARBA" id="ARBA00023043"/>
    </source>
</evidence>
<dbReference type="PRINTS" id="PR01415">
    <property type="entry name" value="ANKYRIN"/>
</dbReference>
<feature type="repeat" description="ANK" evidence="3">
    <location>
        <begin position="78"/>
        <end position="110"/>
    </location>
</feature>
<dbReference type="Gene3D" id="1.25.40.20">
    <property type="entry name" value="Ankyrin repeat-containing domain"/>
    <property type="match status" value="3"/>
</dbReference>
<dbReference type="AlphaFoldDB" id="A0A9D4HIN9"/>
<dbReference type="InterPro" id="IPR002110">
    <property type="entry name" value="Ankyrin_rpt"/>
</dbReference>
<keyword evidence="2 3" id="KW-0040">ANK repeat</keyword>
<feature type="repeat" description="ANK" evidence="3">
    <location>
        <begin position="180"/>
        <end position="212"/>
    </location>
</feature>
<feature type="repeat" description="ANK" evidence="3">
    <location>
        <begin position="11"/>
        <end position="34"/>
    </location>
</feature>
<dbReference type="PROSITE" id="PS50297">
    <property type="entry name" value="ANK_REP_REGION"/>
    <property type="match status" value="4"/>
</dbReference>
<name>A0A9D4HIN9_DREPO</name>
<comment type="caution">
    <text evidence="4">The sequence shown here is derived from an EMBL/GenBank/DDBJ whole genome shotgun (WGS) entry which is preliminary data.</text>
</comment>
<dbReference type="PROSITE" id="PS50088">
    <property type="entry name" value="ANK_REPEAT"/>
    <property type="match status" value="5"/>
</dbReference>
<evidence type="ECO:0000256" key="1">
    <source>
        <dbReference type="ARBA" id="ARBA00022737"/>
    </source>
</evidence>
<sequence length="272" mass="29574">MGPVEKIHDRLGYTPLHFACYNGHEACVDLLLENEEHRKFTGNTFSPLHCAVSNGNDSCTELLLDTLGDSIVDLVDSKGRTPVHAASFRDQVESLTLLLGHRASVNKVDKLGRTPIMLAASQGHLSSVELLLQSHADLTIIDDTQNTALHYACMHGHEEVALILLDKIDDQNVINKPNNDMKTPLHIAAKQGLTPVVQDLISKGASLTVVDNKGYSPALSCAPNDRVADCLAIILAHMSFAPSMSSTFCRSTHNDNNNSTLGKEVIIQHWGL</sequence>
<reference evidence="4" key="2">
    <citation type="submission" date="2020-11" db="EMBL/GenBank/DDBJ databases">
        <authorList>
            <person name="McCartney M.A."/>
            <person name="Auch B."/>
            <person name="Kono T."/>
            <person name="Mallez S."/>
            <person name="Becker A."/>
            <person name="Gohl D.M."/>
            <person name="Silverstein K.A.T."/>
            <person name="Koren S."/>
            <person name="Bechman K.B."/>
            <person name="Herman A."/>
            <person name="Abrahante J.E."/>
            <person name="Garbe J."/>
        </authorList>
    </citation>
    <scope>NUCLEOTIDE SEQUENCE</scope>
    <source>
        <strain evidence="4">Duluth1</strain>
        <tissue evidence="4">Whole animal</tissue>
    </source>
</reference>
<feature type="repeat" description="ANK" evidence="3">
    <location>
        <begin position="144"/>
        <end position="176"/>
    </location>
</feature>
<evidence type="ECO:0000313" key="5">
    <source>
        <dbReference type="Proteomes" id="UP000828390"/>
    </source>
</evidence>
<dbReference type="Pfam" id="PF12796">
    <property type="entry name" value="Ank_2"/>
    <property type="match status" value="2"/>
</dbReference>
<reference evidence="4" key="1">
    <citation type="journal article" date="2019" name="bioRxiv">
        <title>The Genome of the Zebra Mussel, Dreissena polymorpha: A Resource for Invasive Species Research.</title>
        <authorList>
            <person name="McCartney M.A."/>
            <person name="Auch B."/>
            <person name="Kono T."/>
            <person name="Mallez S."/>
            <person name="Zhang Y."/>
            <person name="Obille A."/>
            <person name="Becker A."/>
            <person name="Abrahante J.E."/>
            <person name="Garbe J."/>
            <person name="Badalamenti J.P."/>
            <person name="Herman A."/>
            <person name="Mangelson H."/>
            <person name="Liachko I."/>
            <person name="Sullivan S."/>
            <person name="Sone E.D."/>
            <person name="Koren S."/>
            <person name="Silverstein K.A.T."/>
            <person name="Beckman K.B."/>
            <person name="Gohl D.M."/>
        </authorList>
    </citation>
    <scope>NUCLEOTIDE SEQUENCE</scope>
    <source>
        <strain evidence="4">Duluth1</strain>
        <tissue evidence="4">Whole animal</tissue>
    </source>
</reference>
<evidence type="ECO:0000313" key="4">
    <source>
        <dbReference type="EMBL" id="KAH3720620.1"/>
    </source>
</evidence>
<dbReference type="InterPro" id="IPR036770">
    <property type="entry name" value="Ankyrin_rpt-contain_sf"/>
</dbReference>
<dbReference type="Pfam" id="PF00023">
    <property type="entry name" value="Ank"/>
    <property type="match status" value="1"/>
</dbReference>
<dbReference type="PANTHER" id="PTHR24161">
    <property type="entry name" value="ANK_REP_REGION DOMAIN-CONTAINING PROTEIN-RELATED"/>
    <property type="match status" value="1"/>
</dbReference>
<keyword evidence="1" id="KW-0677">Repeat</keyword>
<protein>
    <submittedName>
        <fullName evidence="4">Uncharacterized protein</fullName>
    </submittedName>
</protein>
<dbReference type="PANTHER" id="PTHR24161:SF119">
    <property type="entry name" value="ANKYRIN REPEAT DOMAIN 44"/>
    <property type="match status" value="1"/>
</dbReference>
<dbReference type="SMART" id="SM00248">
    <property type="entry name" value="ANK"/>
    <property type="match status" value="6"/>
</dbReference>
<proteinExistence type="predicted"/>